<name>A0A257LTF8_UNCW3</name>
<accession>A0A257LTF8</accession>
<dbReference type="Proteomes" id="UP000216312">
    <property type="component" value="Unassembled WGS sequence"/>
</dbReference>
<comment type="caution">
    <text evidence="2">The sequence shown here is derived from an EMBL/GenBank/DDBJ whole genome shotgun (WGS) entry which is preliminary data.</text>
</comment>
<protein>
    <submittedName>
        <fullName evidence="2">Uncharacterized protein</fullName>
    </submittedName>
</protein>
<dbReference type="AlphaFoldDB" id="A0A257LTF8"/>
<gene>
    <name evidence="2" type="ORF">CGW93_04125</name>
</gene>
<dbReference type="EMBL" id="NMUJ01000058">
    <property type="protein sequence ID" value="OYV02722.1"/>
    <property type="molecule type" value="Genomic_DNA"/>
</dbReference>
<sequence>MLDNPHNNSKAGIHTYPVPSVGGIAVVIAVMVGIWLRYGRFEAWNHIPFYLTVLIPCFKTRSHTCWHPS</sequence>
<keyword evidence="1" id="KW-1133">Transmembrane helix</keyword>
<proteinExistence type="predicted"/>
<evidence type="ECO:0000313" key="3">
    <source>
        <dbReference type="Proteomes" id="UP000216312"/>
    </source>
</evidence>
<feature type="transmembrane region" description="Helical" evidence="1">
    <location>
        <begin position="20"/>
        <end position="38"/>
    </location>
</feature>
<evidence type="ECO:0000256" key="1">
    <source>
        <dbReference type="SAM" id="Phobius"/>
    </source>
</evidence>
<evidence type="ECO:0000313" key="2">
    <source>
        <dbReference type="EMBL" id="OYV02722.1"/>
    </source>
</evidence>
<organism evidence="2 3">
    <name type="scientific">candidate division WOR-3 bacterium 4484_18</name>
    <dbReference type="NCBI Taxonomy" id="2020626"/>
    <lineage>
        <taxon>Bacteria</taxon>
        <taxon>Bacteria division WOR-3</taxon>
    </lineage>
</organism>
<keyword evidence="1" id="KW-0812">Transmembrane</keyword>
<keyword evidence="1" id="KW-0472">Membrane</keyword>
<reference evidence="3" key="1">
    <citation type="submission" date="2017-07" db="EMBL/GenBank/DDBJ databases">
        <title>Novel pathways for hydrocarbon cycling and metabolic interdependencies in hydrothermal sediment communities.</title>
        <authorList>
            <person name="Dombrowski N."/>
            <person name="Seitz K."/>
            <person name="Teske A."/>
            <person name="Baker B."/>
        </authorList>
    </citation>
    <scope>NUCLEOTIDE SEQUENCE [LARGE SCALE GENOMIC DNA]</scope>
</reference>